<dbReference type="Gene3D" id="3.50.50.60">
    <property type="entry name" value="FAD/NAD(P)-binding domain"/>
    <property type="match status" value="2"/>
</dbReference>
<feature type="domain" description="FAD-binding" evidence="2">
    <location>
        <begin position="3"/>
        <end position="324"/>
    </location>
</feature>
<sequence length="373" mass="39293">MHDVIVIGGGPVGMLAAGRLHRAGLDVVVLERRAEAAPGSRAIGIHAPVLAALESSGLTERLLDGALRVDRGEARSGGRLLGTVRFDRLPTRFPFVATLPQSATEAALAADAPEVRRSVAVTSVRNDGDRVRVETDGEALLARVAIVAAGTRARDLVYRPGALRVRRYPDQYLMADLAAPGGPVAVVHLDGGGVLESFPLPDGRRRFVAWDASPTDDAPDARTERMRVALDQRGERTAAAGLELATAFRVRRVVAPSLVRGGVIVIGDTAHEVSPIGGQGMNLGLLDAATLAPVVAAWLRSGRRPDAELARWERDRITSARTAARLATMNTALGRPLGQTADAWRRAVLGGVLRSPAGGVLAKAYAMGFDRAA</sequence>
<protein>
    <submittedName>
        <fullName evidence="3">Oxidoreductase</fullName>
    </submittedName>
</protein>
<dbReference type="EMBL" id="BSUL01000001">
    <property type="protein sequence ID" value="GMA29557.1"/>
    <property type="molecule type" value="Genomic_DNA"/>
</dbReference>
<organism evidence="3 4">
    <name type="scientific">Arenivirga flava</name>
    <dbReference type="NCBI Taxonomy" id="1930060"/>
    <lineage>
        <taxon>Bacteria</taxon>
        <taxon>Bacillati</taxon>
        <taxon>Actinomycetota</taxon>
        <taxon>Actinomycetes</taxon>
        <taxon>Micrococcales</taxon>
        <taxon>Microbacteriaceae</taxon>
        <taxon>Arenivirga</taxon>
    </lineage>
</organism>
<dbReference type="GO" id="GO:0008688">
    <property type="term" value="F:3-(3-hydroxyphenyl)propionate hydroxylase activity"/>
    <property type="evidence" value="ECO:0007669"/>
    <property type="project" value="TreeGrafter"/>
</dbReference>
<proteinExistence type="predicted"/>
<dbReference type="Proteomes" id="UP001157160">
    <property type="component" value="Unassembled WGS sequence"/>
</dbReference>
<evidence type="ECO:0000256" key="1">
    <source>
        <dbReference type="ARBA" id="ARBA00023002"/>
    </source>
</evidence>
<evidence type="ECO:0000313" key="3">
    <source>
        <dbReference type="EMBL" id="GMA29557.1"/>
    </source>
</evidence>
<dbReference type="InterPro" id="IPR036188">
    <property type="entry name" value="FAD/NAD-bd_sf"/>
</dbReference>
<dbReference type="GO" id="GO:0019622">
    <property type="term" value="P:3-(3-hydroxy)phenylpropionate catabolic process"/>
    <property type="evidence" value="ECO:0007669"/>
    <property type="project" value="TreeGrafter"/>
</dbReference>
<dbReference type="SUPFAM" id="SSF51905">
    <property type="entry name" value="FAD/NAD(P)-binding domain"/>
    <property type="match status" value="1"/>
</dbReference>
<dbReference type="InterPro" id="IPR002938">
    <property type="entry name" value="FAD-bd"/>
</dbReference>
<dbReference type="PRINTS" id="PR00420">
    <property type="entry name" value="RNGMNOXGNASE"/>
</dbReference>
<reference evidence="3 4" key="1">
    <citation type="journal article" date="2014" name="Int. J. Syst. Evol. Microbiol.">
        <title>Complete genome sequence of Corynebacterium casei LMG S-19264T (=DSM 44701T), isolated from a smear-ripened cheese.</title>
        <authorList>
            <consortium name="US DOE Joint Genome Institute (JGI-PGF)"/>
            <person name="Walter F."/>
            <person name="Albersmeier A."/>
            <person name="Kalinowski J."/>
            <person name="Ruckert C."/>
        </authorList>
    </citation>
    <scope>NUCLEOTIDE SEQUENCE [LARGE SCALE GENOMIC DNA]</scope>
    <source>
        <strain evidence="3 4">NBRC 112289</strain>
    </source>
</reference>
<comment type="caution">
    <text evidence="3">The sequence shown here is derived from an EMBL/GenBank/DDBJ whole genome shotgun (WGS) entry which is preliminary data.</text>
</comment>
<name>A0AA37UVS7_9MICO</name>
<keyword evidence="1" id="KW-0560">Oxidoreductase</keyword>
<dbReference type="InterPro" id="IPR050631">
    <property type="entry name" value="PheA/TfdB_FAD_monoxygenase"/>
</dbReference>
<dbReference type="GO" id="GO:0071949">
    <property type="term" value="F:FAD binding"/>
    <property type="evidence" value="ECO:0007669"/>
    <property type="project" value="InterPro"/>
</dbReference>
<dbReference type="AlphaFoldDB" id="A0AA37UVS7"/>
<gene>
    <name evidence="3" type="ORF">GCM10025874_28100</name>
</gene>
<dbReference type="Pfam" id="PF01494">
    <property type="entry name" value="FAD_binding_3"/>
    <property type="match status" value="1"/>
</dbReference>
<evidence type="ECO:0000313" key="4">
    <source>
        <dbReference type="Proteomes" id="UP001157160"/>
    </source>
</evidence>
<dbReference type="PANTHER" id="PTHR43476">
    <property type="entry name" value="3-(3-HYDROXY-PHENYL)PROPIONATE/3-HYDROXYCINNAMIC ACID HYDROXYLASE"/>
    <property type="match status" value="1"/>
</dbReference>
<evidence type="ECO:0000259" key="2">
    <source>
        <dbReference type="Pfam" id="PF01494"/>
    </source>
</evidence>
<dbReference type="RefSeq" id="WP_284233786.1">
    <property type="nucleotide sequence ID" value="NZ_BSUL01000001.1"/>
</dbReference>
<dbReference type="PANTHER" id="PTHR43476:SF3">
    <property type="entry name" value="FAD-BINDING MONOOXYGENASE"/>
    <property type="match status" value="1"/>
</dbReference>
<accession>A0AA37UVS7</accession>
<keyword evidence="4" id="KW-1185">Reference proteome</keyword>